<feature type="transmembrane region" description="Helical" evidence="2">
    <location>
        <begin position="60"/>
        <end position="86"/>
    </location>
</feature>
<dbReference type="Pfam" id="PF03125">
    <property type="entry name" value="Sre"/>
    <property type="match status" value="1"/>
</dbReference>
<comment type="similarity">
    <text evidence="1">Belongs to the nematode receptor-like protein sre family.</text>
</comment>
<evidence type="ECO:0000313" key="5">
    <source>
        <dbReference type="WBParaSite" id="SRAE_1000304500.1"/>
    </source>
</evidence>
<feature type="transmembrane region" description="Helical" evidence="2">
    <location>
        <begin position="121"/>
        <end position="144"/>
    </location>
</feature>
<keyword evidence="2" id="KW-0472">Membrane</keyword>
<dbReference type="InterPro" id="IPR004151">
    <property type="entry name" value="7TM_GPCR_serpentine_rcpt_Sre"/>
</dbReference>
<dbReference type="CTD" id="36377157"/>
<dbReference type="WormBase" id="SRAE_1000304500">
    <property type="protein sequence ID" value="SRP03171"/>
    <property type="gene ID" value="WBGene00259662"/>
</dbReference>
<reference evidence="3 4" key="1">
    <citation type="submission" date="2014-09" db="EMBL/GenBank/DDBJ databases">
        <authorList>
            <person name="Martin A.A."/>
        </authorList>
    </citation>
    <scope>NUCLEOTIDE SEQUENCE</scope>
    <source>
        <strain evidence="4">ED321</strain>
        <strain evidence="3">ED321 Heterogonic</strain>
    </source>
</reference>
<keyword evidence="2" id="KW-1133">Transmembrane helix</keyword>
<dbReference type="AlphaFoldDB" id="A0A090L506"/>
<dbReference type="GO" id="GO:0007606">
    <property type="term" value="P:sensory perception of chemical stimulus"/>
    <property type="evidence" value="ECO:0007669"/>
    <property type="project" value="InterPro"/>
</dbReference>
<keyword evidence="2" id="KW-0812">Transmembrane</keyword>
<sequence>MLYYNVIGIQIERFVAVAFVRKYEHTKCFVAIFIYHTLMVLLLIFSLIFLDFCNINPLMIYRIIFIVLEITGIILHILMYCIYFYYVERLHKYCSNVKRYLSTRYQGKENIDTIGGLLKPLTYFFAIGIIYSICTILLPIIIIIVPMINLSFSILIGFQTMLPSYILLKEYKRSLIIKSHQKKYKRNKVIPEISLTGERPSSHNLNVNEGGLHFKYLNDFWEDAYKLKNDIK</sequence>
<protein>
    <submittedName>
        <fullName evidence="3 5">7TM GPCR, serpentine receptor class e (Sre) family-containing protein</fullName>
    </submittedName>
</protein>
<gene>
    <name evidence="3 5 6" type="ORF">SRAE_1000304500</name>
</gene>
<feature type="transmembrane region" description="Helical" evidence="2">
    <location>
        <begin position="150"/>
        <end position="168"/>
    </location>
</feature>
<accession>A0A090L506</accession>
<evidence type="ECO:0000256" key="1">
    <source>
        <dbReference type="ARBA" id="ARBA00006803"/>
    </source>
</evidence>
<dbReference type="GeneID" id="36377157"/>
<evidence type="ECO:0000313" key="3">
    <source>
        <dbReference type="EMBL" id="CEF64792.1"/>
    </source>
</evidence>
<dbReference type="EMBL" id="LN609528">
    <property type="protein sequence ID" value="CEF64792.1"/>
    <property type="molecule type" value="Genomic_DNA"/>
</dbReference>
<organism evidence="3">
    <name type="scientific">Strongyloides ratti</name>
    <name type="common">Parasitic roundworm</name>
    <dbReference type="NCBI Taxonomy" id="34506"/>
    <lineage>
        <taxon>Eukaryota</taxon>
        <taxon>Metazoa</taxon>
        <taxon>Ecdysozoa</taxon>
        <taxon>Nematoda</taxon>
        <taxon>Chromadorea</taxon>
        <taxon>Rhabditida</taxon>
        <taxon>Tylenchina</taxon>
        <taxon>Panagrolaimomorpha</taxon>
        <taxon>Strongyloidoidea</taxon>
        <taxon>Strongyloididae</taxon>
        <taxon>Strongyloides</taxon>
    </lineage>
</organism>
<proteinExistence type="inferred from homology"/>
<dbReference type="GO" id="GO:0016020">
    <property type="term" value="C:membrane"/>
    <property type="evidence" value="ECO:0007669"/>
    <property type="project" value="InterPro"/>
</dbReference>
<feature type="transmembrane region" description="Helical" evidence="2">
    <location>
        <begin position="28"/>
        <end position="48"/>
    </location>
</feature>
<evidence type="ECO:0000313" key="4">
    <source>
        <dbReference type="Proteomes" id="UP000035682"/>
    </source>
</evidence>
<evidence type="ECO:0000313" key="6">
    <source>
        <dbReference type="WormBase" id="SRAE_1000304500"/>
    </source>
</evidence>
<keyword evidence="4" id="KW-1185">Reference proteome</keyword>
<reference evidence="5" key="2">
    <citation type="submission" date="2020-12" db="UniProtKB">
        <authorList>
            <consortium name="WormBaseParasite"/>
        </authorList>
    </citation>
    <scope>IDENTIFICATION</scope>
</reference>
<dbReference type="WBParaSite" id="SRAE_1000304500.1">
    <property type="protein sequence ID" value="SRAE_1000304500.1"/>
    <property type="gene ID" value="WBGene00259662"/>
</dbReference>
<keyword evidence="3" id="KW-0675">Receptor</keyword>
<name>A0A090L506_STRRB</name>
<dbReference type="Proteomes" id="UP000035682">
    <property type="component" value="Unplaced"/>
</dbReference>
<dbReference type="RefSeq" id="XP_024503993.1">
    <property type="nucleotide sequence ID" value="XM_024650191.1"/>
</dbReference>
<evidence type="ECO:0000256" key="2">
    <source>
        <dbReference type="SAM" id="Phobius"/>
    </source>
</evidence>